<evidence type="ECO:0000256" key="2">
    <source>
        <dbReference type="SAM" id="SignalP"/>
    </source>
</evidence>
<name>A0AAU9GEU7_DROMD</name>
<feature type="region of interest" description="Disordered" evidence="1">
    <location>
        <begin position="133"/>
        <end position="161"/>
    </location>
</feature>
<evidence type="ECO:0000313" key="4">
    <source>
        <dbReference type="Proteomes" id="UP001500889"/>
    </source>
</evidence>
<evidence type="ECO:0000256" key="1">
    <source>
        <dbReference type="SAM" id="MobiDB-lite"/>
    </source>
</evidence>
<keyword evidence="2" id="KW-0732">Signal</keyword>
<dbReference type="EMBL" id="AP029267">
    <property type="protein sequence ID" value="BFG05979.1"/>
    <property type="molecule type" value="Genomic_DNA"/>
</dbReference>
<dbReference type="AlphaFoldDB" id="A0AAU9GEU7"/>
<feature type="chain" id="PRO_5043941992" evidence="2">
    <location>
        <begin position="25"/>
        <end position="308"/>
    </location>
</feature>
<gene>
    <name evidence="3" type="ORF">DMAD_04584</name>
</gene>
<dbReference type="Proteomes" id="UP001500889">
    <property type="component" value="Chromosome E"/>
</dbReference>
<protein>
    <submittedName>
        <fullName evidence="3">Uncharacterized protein</fullName>
    </submittedName>
</protein>
<feature type="signal peptide" evidence="2">
    <location>
        <begin position="1"/>
        <end position="24"/>
    </location>
</feature>
<proteinExistence type="predicted"/>
<sequence length="308" mass="35707">MSHLVMRRWVLLLFLLSAAAPMRSAPLSRAEGKTVPWDLLPEERERLPEEDWEWVQPEATTADPFRFPYLDFVDNGSPSPKRKAAEMANELGDSTIADYFPPFPELMSREWRQRQENYIKQFLVLQKWQSPPRARAKPKRSPIHWPFDGPTGSQENVEQPPAGEPRYPYAYFWPNAAQQRPGKRKNQLQMQSLRYMPSISAGAMTNLGNFFNHLEENVRFAEKSQLGESEARLLEGRHPHPLQMKAPLNATDDRVQKQEQDQKTSKLLHAIRTYRPSQKIRSLVSRNPQGYRGSQLIDPSYMWLGLGK</sequence>
<organism evidence="3 4">
    <name type="scientific">Drosophila madeirensis</name>
    <name type="common">Fruit fly</name>
    <dbReference type="NCBI Taxonomy" id="30013"/>
    <lineage>
        <taxon>Eukaryota</taxon>
        <taxon>Metazoa</taxon>
        <taxon>Ecdysozoa</taxon>
        <taxon>Arthropoda</taxon>
        <taxon>Hexapoda</taxon>
        <taxon>Insecta</taxon>
        <taxon>Pterygota</taxon>
        <taxon>Neoptera</taxon>
        <taxon>Endopterygota</taxon>
        <taxon>Diptera</taxon>
        <taxon>Brachycera</taxon>
        <taxon>Muscomorpha</taxon>
        <taxon>Ephydroidea</taxon>
        <taxon>Drosophilidae</taxon>
        <taxon>Drosophila</taxon>
        <taxon>Sophophora</taxon>
    </lineage>
</organism>
<keyword evidence="4" id="KW-1185">Reference proteome</keyword>
<accession>A0AAU9GEU7</accession>
<reference evidence="3 4" key="1">
    <citation type="submission" date="2024-02" db="EMBL/GenBank/DDBJ databases">
        <title>A chromosome-level genome assembly of Drosophila madeirensis, a fruit fly species endemic to Madeira island.</title>
        <authorList>
            <person name="Tomihara K."/>
            <person name="Llopart A."/>
            <person name="Yamamoto D."/>
        </authorList>
    </citation>
    <scope>NUCLEOTIDE SEQUENCE [LARGE SCALE GENOMIC DNA]</scope>
    <source>
        <strain evidence="3 4">RF1</strain>
    </source>
</reference>
<evidence type="ECO:0000313" key="3">
    <source>
        <dbReference type="EMBL" id="BFG05979.1"/>
    </source>
</evidence>